<dbReference type="GO" id="GO:2001295">
    <property type="term" value="P:malonyl-CoA biosynthetic process"/>
    <property type="evidence" value="ECO:0007669"/>
    <property type="project" value="UniProtKB-UniPathway"/>
</dbReference>
<dbReference type="PRINTS" id="PR01069">
    <property type="entry name" value="ACCCTRFRASEA"/>
</dbReference>
<comment type="pathway">
    <text evidence="1">Lipid metabolism; malonyl-CoA biosynthesis; malonyl-CoA from acetyl-CoA: step 1/1.</text>
</comment>
<evidence type="ECO:0000313" key="12">
    <source>
        <dbReference type="EMBL" id="SUZ81836.1"/>
    </source>
</evidence>
<evidence type="ECO:0000259" key="11">
    <source>
        <dbReference type="PROSITE" id="PS50989"/>
    </source>
</evidence>
<dbReference type="Gene3D" id="3.90.226.10">
    <property type="entry name" value="2-enoyl-CoA Hydratase, Chain A, domain 1"/>
    <property type="match status" value="1"/>
</dbReference>
<dbReference type="NCBIfam" id="TIGR00513">
    <property type="entry name" value="accA"/>
    <property type="match status" value="1"/>
</dbReference>
<evidence type="ECO:0000256" key="9">
    <source>
        <dbReference type="ARBA" id="ARBA00023160"/>
    </source>
</evidence>
<dbReference type="GO" id="GO:0009317">
    <property type="term" value="C:acetyl-CoA carboxylase complex"/>
    <property type="evidence" value="ECO:0007669"/>
    <property type="project" value="InterPro"/>
</dbReference>
<dbReference type="InterPro" id="IPR029045">
    <property type="entry name" value="ClpP/crotonase-like_dom_sf"/>
</dbReference>
<protein>
    <recommendedName>
        <fullName evidence="2">acetyl-CoA carboxytransferase</fullName>
        <ecNumber evidence="2">2.1.3.15</ecNumber>
    </recommendedName>
</protein>
<evidence type="ECO:0000256" key="2">
    <source>
        <dbReference type="ARBA" id="ARBA00011883"/>
    </source>
</evidence>
<evidence type="ECO:0000256" key="5">
    <source>
        <dbReference type="ARBA" id="ARBA00022741"/>
    </source>
</evidence>
<organism evidence="12">
    <name type="scientific">marine metagenome</name>
    <dbReference type="NCBI Taxonomy" id="408172"/>
    <lineage>
        <taxon>unclassified sequences</taxon>
        <taxon>metagenomes</taxon>
        <taxon>ecological metagenomes</taxon>
    </lineage>
</organism>
<evidence type="ECO:0000256" key="7">
    <source>
        <dbReference type="ARBA" id="ARBA00022840"/>
    </source>
</evidence>
<keyword evidence="7" id="KW-0067">ATP-binding</keyword>
<dbReference type="PANTHER" id="PTHR42853:SF3">
    <property type="entry name" value="ACETYL-COENZYME A CARBOXYLASE CARBOXYL TRANSFERASE SUBUNIT ALPHA, CHLOROPLASTIC"/>
    <property type="match status" value="1"/>
</dbReference>
<accession>A0A381QR30</accession>
<dbReference type="SUPFAM" id="SSF52096">
    <property type="entry name" value="ClpP/crotonase"/>
    <property type="match status" value="1"/>
</dbReference>
<dbReference type="GO" id="GO:0003989">
    <property type="term" value="F:acetyl-CoA carboxylase activity"/>
    <property type="evidence" value="ECO:0007669"/>
    <property type="project" value="InterPro"/>
</dbReference>
<proteinExistence type="inferred from homology"/>
<keyword evidence="3" id="KW-0444">Lipid biosynthesis</keyword>
<keyword evidence="8" id="KW-0443">Lipid metabolism</keyword>
<sequence>MLYILMDPNYLEFEQPIAELEAKIRELRLVGVDNELNINEEIQRLKDKSSRLTEKIYSKLTPWQISQVARHPLRPYTLDYIEHIFTEFDEFHGDRLFADDQALVGGLAKLDDRPVMVLGHQKGRGTKEKVRHNFGMPRPEGYRKAYRLIQLAEQYKLPVLSFIDTPGAYPGMDSEERGINEAIAENMAMMSRVRTPLIATVTGEANSGGAIAIGVADHLNMLQYSTYTVITPEGCATILWKSAEHAAAAAEAMGVTSERLEELGIVDQTIPEPLGGAHRDVTATAANVKTALLEQVERLAAVNTDDLVARRYERLMSYGISSDN</sequence>
<dbReference type="InterPro" id="IPR001095">
    <property type="entry name" value="Acetyl_CoA_COase_a_su"/>
</dbReference>
<dbReference type="EC" id="2.1.3.15" evidence="2"/>
<dbReference type="NCBIfam" id="NF041504">
    <property type="entry name" value="AccA_sub"/>
    <property type="match status" value="1"/>
</dbReference>
<comment type="catalytic activity">
    <reaction evidence="10">
        <text>N(6)-carboxybiotinyl-L-lysyl-[protein] + acetyl-CoA = N(6)-biotinyl-L-lysyl-[protein] + malonyl-CoA</text>
        <dbReference type="Rhea" id="RHEA:54728"/>
        <dbReference type="Rhea" id="RHEA-COMP:10505"/>
        <dbReference type="Rhea" id="RHEA-COMP:10506"/>
        <dbReference type="ChEBI" id="CHEBI:57288"/>
        <dbReference type="ChEBI" id="CHEBI:57384"/>
        <dbReference type="ChEBI" id="CHEBI:83144"/>
        <dbReference type="ChEBI" id="CHEBI:83145"/>
        <dbReference type="EC" id="2.1.3.15"/>
    </reaction>
</comment>
<evidence type="ECO:0000256" key="4">
    <source>
        <dbReference type="ARBA" id="ARBA00022679"/>
    </source>
</evidence>
<keyword evidence="5" id="KW-0547">Nucleotide-binding</keyword>
<feature type="domain" description="CoA carboxyltransferase C-terminal" evidence="11">
    <location>
        <begin position="37"/>
        <end position="298"/>
    </location>
</feature>
<keyword evidence="6" id="KW-0276">Fatty acid metabolism</keyword>
<dbReference type="InterPro" id="IPR011763">
    <property type="entry name" value="COA_CT_C"/>
</dbReference>
<dbReference type="GO" id="GO:0016743">
    <property type="term" value="F:carboxyl- or carbamoyltransferase activity"/>
    <property type="evidence" value="ECO:0007669"/>
    <property type="project" value="InterPro"/>
</dbReference>
<keyword evidence="9" id="KW-0275">Fatty acid biosynthesis</keyword>
<evidence type="ECO:0000256" key="3">
    <source>
        <dbReference type="ARBA" id="ARBA00022516"/>
    </source>
</evidence>
<gene>
    <name evidence="12" type="ORF">METZ01_LOCUS34690</name>
</gene>
<evidence type="ECO:0000256" key="8">
    <source>
        <dbReference type="ARBA" id="ARBA00023098"/>
    </source>
</evidence>
<reference evidence="12" key="1">
    <citation type="submission" date="2018-05" db="EMBL/GenBank/DDBJ databases">
        <authorList>
            <person name="Lanie J.A."/>
            <person name="Ng W.-L."/>
            <person name="Kazmierczak K.M."/>
            <person name="Andrzejewski T.M."/>
            <person name="Davidsen T.M."/>
            <person name="Wayne K.J."/>
            <person name="Tettelin H."/>
            <person name="Glass J.I."/>
            <person name="Rusch D."/>
            <person name="Podicherti R."/>
            <person name="Tsui H.-C.T."/>
            <person name="Winkler M.E."/>
        </authorList>
    </citation>
    <scope>NUCLEOTIDE SEQUENCE</scope>
</reference>
<dbReference type="HAMAP" id="MF_00823">
    <property type="entry name" value="AcetylCoA_CT_alpha"/>
    <property type="match status" value="1"/>
</dbReference>
<evidence type="ECO:0000256" key="10">
    <source>
        <dbReference type="ARBA" id="ARBA00049152"/>
    </source>
</evidence>
<keyword evidence="4" id="KW-0808">Transferase</keyword>
<dbReference type="GO" id="GO:0006633">
    <property type="term" value="P:fatty acid biosynthetic process"/>
    <property type="evidence" value="ECO:0007669"/>
    <property type="project" value="UniProtKB-KW"/>
</dbReference>
<dbReference type="Pfam" id="PF03255">
    <property type="entry name" value="ACCA"/>
    <property type="match status" value="1"/>
</dbReference>
<dbReference type="UniPathway" id="UPA00655">
    <property type="reaction ID" value="UER00711"/>
</dbReference>
<dbReference type="PANTHER" id="PTHR42853">
    <property type="entry name" value="ACETYL-COENZYME A CARBOXYLASE CARBOXYL TRANSFERASE SUBUNIT ALPHA"/>
    <property type="match status" value="1"/>
</dbReference>
<dbReference type="EMBL" id="UINC01001483">
    <property type="protein sequence ID" value="SUZ81836.1"/>
    <property type="molecule type" value="Genomic_DNA"/>
</dbReference>
<dbReference type="NCBIfam" id="NF004344">
    <property type="entry name" value="PRK05724.1"/>
    <property type="match status" value="1"/>
</dbReference>
<evidence type="ECO:0000256" key="1">
    <source>
        <dbReference type="ARBA" id="ARBA00004956"/>
    </source>
</evidence>
<evidence type="ECO:0000256" key="6">
    <source>
        <dbReference type="ARBA" id="ARBA00022832"/>
    </source>
</evidence>
<name>A0A381QR30_9ZZZZ</name>
<dbReference type="AlphaFoldDB" id="A0A381QR30"/>
<dbReference type="GO" id="GO:0005524">
    <property type="term" value="F:ATP binding"/>
    <property type="evidence" value="ECO:0007669"/>
    <property type="project" value="UniProtKB-KW"/>
</dbReference>
<dbReference type="PROSITE" id="PS50989">
    <property type="entry name" value="COA_CT_CTER"/>
    <property type="match status" value="1"/>
</dbReference>